<organism evidence="2 3">
    <name type="scientific">Nocardioides zeicaulis</name>
    <dbReference type="NCBI Taxonomy" id="1776857"/>
    <lineage>
        <taxon>Bacteria</taxon>
        <taxon>Bacillati</taxon>
        <taxon>Actinomycetota</taxon>
        <taxon>Actinomycetes</taxon>
        <taxon>Propionibacteriales</taxon>
        <taxon>Nocardioidaceae</taxon>
        <taxon>Nocardioides</taxon>
    </lineage>
</organism>
<evidence type="ECO:0000256" key="1">
    <source>
        <dbReference type="SAM" id="Phobius"/>
    </source>
</evidence>
<keyword evidence="1" id="KW-0472">Membrane</keyword>
<evidence type="ECO:0000313" key="2">
    <source>
        <dbReference type="EMBL" id="MFC0221498.1"/>
    </source>
</evidence>
<evidence type="ECO:0000313" key="3">
    <source>
        <dbReference type="Proteomes" id="UP001589698"/>
    </source>
</evidence>
<accession>A0ABV6DXW6</accession>
<protein>
    <recommendedName>
        <fullName evidence="4">LytR family transcriptional regulator</fullName>
    </recommendedName>
</protein>
<evidence type="ECO:0008006" key="4">
    <source>
        <dbReference type="Google" id="ProtNLM"/>
    </source>
</evidence>
<reference evidence="2 3" key="1">
    <citation type="submission" date="2024-09" db="EMBL/GenBank/DDBJ databases">
        <authorList>
            <person name="Sun Q."/>
            <person name="Mori K."/>
        </authorList>
    </citation>
    <scope>NUCLEOTIDE SEQUENCE [LARGE SCALE GENOMIC DNA]</scope>
    <source>
        <strain evidence="2 3">CCM 8654</strain>
    </source>
</reference>
<sequence>MTSTQTPDPDLDGFETRLLAELRREVDSLPRRRPRRHLLLPAAAVAAVALLGVVVVPGLGPTTAYSVQEGNAGTVEVEVHQPEDATGLERALAEHGITADVTYLPGLQTCAPGRFTAVGREVGMRLSIGQDLLRVMLPPGAVREGETFVMVVSVEALTNDGLDGTASAVSAEVASGPVGPCEPVAAP</sequence>
<proteinExistence type="predicted"/>
<keyword evidence="1" id="KW-1133">Transmembrane helix</keyword>
<feature type="transmembrane region" description="Helical" evidence="1">
    <location>
        <begin position="38"/>
        <end position="59"/>
    </location>
</feature>
<dbReference type="Proteomes" id="UP001589698">
    <property type="component" value="Unassembled WGS sequence"/>
</dbReference>
<name>A0ABV6DXW6_9ACTN</name>
<gene>
    <name evidence="2" type="ORF">ACFFJG_03300</name>
</gene>
<comment type="caution">
    <text evidence="2">The sequence shown here is derived from an EMBL/GenBank/DDBJ whole genome shotgun (WGS) entry which is preliminary data.</text>
</comment>
<keyword evidence="1" id="KW-0812">Transmembrane</keyword>
<keyword evidence="3" id="KW-1185">Reference proteome</keyword>
<dbReference type="EMBL" id="JBHLXH010000001">
    <property type="protein sequence ID" value="MFC0221498.1"/>
    <property type="molecule type" value="Genomic_DNA"/>
</dbReference>
<dbReference type="RefSeq" id="WP_378517181.1">
    <property type="nucleotide sequence ID" value="NZ_CBCSDI010000040.1"/>
</dbReference>